<dbReference type="Pfam" id="PF09704">
    <property type="entry name" value="Cas_Cas5d"/>
    <property type="match status" value="1"/>
</dbReference>
<gene>
    <name evidence="3" type="primary">cas5c</name>
    <name evidence="3" type="ORF">H9Q80_01820</name>
</gene>
<dbReference type="InterPro" id="IPR013422">
    <property type="entry name" value="CRISPR-assoc_prot_Cas5_N"/>
</dbReference>
<dbReference type="GO" id="GO:0004519">
    <property type="term" value="F:endonuclease activity"/>
    <property type="evidence" value="ECO:0007669"/>
    <property type="project" value="UniProtKB-UniRule"/>
</dbReference>
<keyword evidence="4" id="KW-1185">Reference proteome</keyword>
<comment type="similarity">
    <text evidence="2">Belongs to the CRISPR-associated protein Cas5 family. Subtype I-C/Dvulg subfamily.</text>
</comment>
<dbReference type="InterPro" id="IPR021124">
    <property type="entry name" value="CRISPR-assoc_prot_Cas5"/>
</dbReference>
<dbReference type="PIRSF" id="PIRSF029950">
    <property type="entry name" value="Cas_CT1134"/>
    <property type="match status" value="1"/>
</dbReference>
<dbReference type="GO" id="GO:0051607">
    <property type="term" value="P:defense response to virus"/>
    <property type="evidence" value="ECO:0007669"/>
    <property type="project" value="UniProtKB-UniRule"/>
</dbReference>
<comment type="function">
    <text evidence="2">CRISPR (clustered regularly interspaced short palindromic repeat) is an adaptive immune system that provides protection against mobile genetic elements (viruses, transposable elements and conjugative plasmids). CRISPR clusters contain spacers, sequences complementary to antecedent mobile elements, and target invading nucleic acids. CRISPR clusters are transcribed and processed into CRISPR RNA (crRNA).</text>
</comment>
<proteinExistence type="inferred from homology"/>
<name>A0A7G9GPI4_9FIRM</name>
<keyword evidence="2" id="KW-0255">Endonuclease</keyword>
<dbReference type="Gene3D" id="3.30.70.2660">
    <property type="match status" value="1"/>
</dbReference>
<evidence type="ECO:0000256" key="2">
    <source>
        <dbReference type="PIRNR" id="PIRNR029950"/>
    </source>
</evidence>
<sequence length="246" mass="28606">MQKKNQIEFKVSGKYALFTDPFAVSGGEKTSYMIPTYEALKGICKSIYFKPTFTWVIDDVRVVNTFQTFTKGIRPIVMNGGNTLACYTYLYDVEYEVRAHFEWNLHHDELKDDRNENKHYFIAKRLLKKGGRRDVFLGTRECQADVEPCVFGEKKGAFDDVEEKRFGNMFHGFIYPDEYVRDDEKGKLVATLWTPVMKHGVIHFIRPEECPWHRVVGSGDIKRFNADNFTTVNELEKEGGILELDK</sequence>
<dbReference type="KEGG" id="ehn:H9Q80_01820"/>
<evidence type="ECO:0000313" key="3">
    <source>
        <dbReference type="EMBL" id="QNM12716.1"/>
    </source>
</evidence>
<dbReference type="GO" id="GO:0016787">
    <property type="term" value="F:hydrolase activity"/>
    <property type="evidence" value="ECO:0007669"/>
    <property type="project" value="UniProtKB-KW"/>
</dbReference>
<dbReference type="InterPro" id="IPR010155">
    <property type="entry name" value="CRISPR-assoc_prot_Cas5d"/>
</dbReference>
<protein>
    <recommendedName>
        <fullName evidence="2">pre-crRNA processing endonuclease</fullName>
        <ecNumber evidence="2">3.1.-.-</ecNumber>
    </recommendedName>
</protein>
<evidence type="ECO:0000256" key="1">
    <source>
        <dbReference type="ARBA" id="ARBA00023118"/>
    </source>
</evidence>
<keyword evidence="2" id="KW-0694">RNA-binding</keyword>
<dbReference type="EC" id="3.1.-.-" evidence="2"/>
<dbReference type="NCBIfam" id="TIGR01876">
    <property type="entry name" value="cas_Cas5d"/>
    <property type="match status" value="1"/>
</dbReference>
<keyword evidence="1 2" id="KW-0051">Antiviral defense</keyword>
<dbReference type="NCBIfam" id="TIGR02593">
    <property type="entry name" value="CRISPR_cas5"/>
    <property type="match status" value="1"/>
</dbReference>
<accession>A0A7G9GPI4</accession>
<dbReference type="GO" id="GO:0043571">
    <property type="term" value="P:maintenance of CRISPR repeat elements"/>
    <property type="evidence" value="ECO:0007669"/>
    <property type="project" value="UniProtKB-UniRule"/>
</dbReference>
<keyword evidence="2" id="KW-0540">Nuclease</keyword>
<reference evidence="3 4" key="1">
    <citation type="submission" date="2020-08" db="EMBL/GenBank/DDBJ databases">
        <authorList>
            <person name="Liu C."/>
            <person name="Sun Q."/>
        </authorList>
    </citation>
    <scope>NUCLEOTIDE SEQUENCE [LARGE SCALE GENOMIC DNA]</scope>
    <source>
        <strain evidence="3 4">NSJ-61</strain>
    </source>
</reference>
<dbReference type="AlphaFoldDB" id="A0A7G9GPI4"/>
<dbReference type="EMBL" id="CP060636">
    <property type="protein sequence ID" value="QNM12716.1"/>
    <property type="molecule type" value="Genomic_DNA"/>
</dbReference>
<evidence type="ECO:0000313" key="4">
    <source>
        <dbReference type="Proteomes" id="UP000515856"/>
    </source>
</evidence>
<organism evidence="3 4">
    <name type="scientific">[Eubacterium] hominis</name>
    <dbReference type="NCBI Taxonomy" id="2764325"/>
    <lineage>
        <taxon>Bacteria</taxon>
        <taxon>Bacillati</taxon>
        <taxon>Bacillota</taxon>
        <taxon>Erysipelotrichia</taxon>
        <taxon>Erysipelotrichales</taxon>
        <taxon>Erysipelotrichaceae</taxon>
        <taxon>Amedibacillus</taxon>
    </lineage>
</organism>
<dbReference type="RefSeq" id="WP_117455598.1">
    <property type="nucleotide sequence ID" value="NZ_CP060636.1"/>
</dbReference>
<keyword evidence="2" id="KW-0378">Hydrolase</keyword>
<dbReference type="GO" id="GO:0003723">
    <property type="term" value="F:RNA binding"/>
    <property type="evidence" value="ECO:0007669"/>
    <property type="project" value="UniProtKB-UniRule"/>
</dbReference>
<dbReference type="Proteomes" id="UP000515856">
    <property type="component" value="Chromosome"/>
</dbReference>